<keyword evidence="5" id="KW-0863">Zinc-finger</keyword>
<dbReference type="GeneID" id="136090514"/>
<evidence type="ECO:0000256" key="2">
    <source>
        <dbReference type="ARBA" id="ARBA00022679"/>
    </source>
</evidence>
<evidence type="ECO:0000256" key="1">
    <source>
        <dbReference type="ARBA" id="ARBA00004906"/>
    </source>
</evidence>
<keyword evidence="10" id="KW-1185">Reference proteome</keyword>
<sequence length="386" mass="44960">MGAGNSSASNTQVRQNQEQLPQTLRQQRNTLSLPDESKPESKLETTNTQHNEKDHCEKKNLMICISCSSQFNQNHLGIKCPQNHFICQECSKVYINSMFSNPHENMPPLCSVCKVKVITNTIQMLLDTEQSEHFNNLMLCFVIFETEFSDKEIIIHCPFCKYYEIRDKSGVNFVFCSNINCKKRSCYYCHLECPYNNNKKDHEDNQDDGEENDEDDFQDPDARKHFVCAELNETRKKIEKAIEDGSKVYCPDCGLGGRKDDACTHMACVKCKHVYCYFCGQSEETCDKERNITHIYGHNSGWPTNENRCPMYLSELNDYDERWPENDDECLDFFHRIKVISNLRKVIQENDANDIKRVEEKYKCIQNSGFTIEQILNEDLTLINRS</sequence>
<dbReference type="RefSeq" id="XP_065673296.1">
    <property type="nucleotide sequence ID" value="XM_065817224.1"/>
</dbReference>
<feature type="domain" description="RING-type" evidence="9">
    <location>
        <begin position="60"/>
        <end position="298"/>
    </location>
</feature>
<evidence type="ECO:0000256" key="5">
    <source>
        <dbReference type="ARBA" id="ARBA00022771"/>
    </source>
</evidence>
<dbReference type="Gene3D" id="1.20.120.1750">
    <property type="match status" value="1"/>
</dbReference>
<dbReference type="PROSITE" id="PS51873">
    <property type="entry name" value="TRIAD"/>
    <property type="match status" value="1"/>
</dbReference>
<reference evidence="11" key="1">
    <citation type="submission" date="2025-08" db="UniProtKB">
        <authorList>
            <consortium name="RefSeq"/>
        </authorList>
    </citation>
    <scope>IDENTIFICATION</scope>
</reference>
<evidence type="ECO:0000256" key="6">
    <source>
        <dbReference type="ARBA" id="ARBA00022786"/>
    </source>
</evidence>
<dbReference type="InterPro" id="IPR044066">
    <property type="entry name" value="TRIAD_supradom"/>
</dbReference>
<protein>
    <submittedName>
        <fullName evidence="11">Potential E3 ubiquitin-protein ligase ariadne-2-like</fullName>
    </submittedName>
</protein>
<evidence type="ECO:0000259" key="9">
    <source>
        <dbReference type="PROSITE" id="PS51873"/>
    </source>
</evidence>
<keyword evidence="7" id="KW-0862">Zinc</keyword>
<keyword evidence="4" id="KW-0677">Repeat</keyword>
<accession>A0ABM4DFT9</accession>
<evidence type="ECO:0000256" key="4">
    <source>
        <dbReference type="ARBA" id="ARBA00022737"/>
    </source>
</evidence>
<name>A0ABM4DFT9_HYDVU</name>
<dbReference type="SUPFAM" id="SSF57850">
    <property type="entry name" value="RING/U-box"/>
    <property type="match status" value="1"/>
</dbReference>
<organism evidence="10 11">
    <name type="scientific">Hydra vulgaris</name>
    <name type="common">Hydra</name>
    <name type="synonym">Hydra attenuata</name>
    <dbReference type="NCBI Taxonomy" id="6087"/>
    <lineage>
        <taxon>Eukaryota</taxon>
        <taxon>Metazoa</taxon>
        <taxon>Cnidaria</taxon>
        <taxon>Hydrozoa</taxon>
        <taxon>Hydroidolina</taxon>
        <taxon>Anthoathecata</taxon>
        <taxon>Aplanulata</taxon>
        <taxon>Hydridae</taxon>
        <taxon>Hydra</taxon>
    </lineage>
</organism>
<proteinExistence type="predicted"/>
<dbReference type="PANTHER" id="PTHR22770:SF13">
    <property type="entry name" value="RING-TYPE DOMAIN-CONTAINING PROTEIN"/>
    <property type="match status" value="1"/>
</dbReference>
<evidence type="ECO:0000256" key="8">
    <source>
        <dbReference type="SAM" id="MobiDB-lite"/>
    </source>
</evidence>
<keyword evidence="3" id="KW-0479">Metal-binding</keyword>
<gene>
    <name evidence="11" type="primary">LOC136090514</name>
</gene>
<dbReference type="CDD" id="cd20336">
    <property type="entry name" value="Rcat_RBR"/>
    <property type="match status" value="1"/>
</dbReference>
<dbReference type="Pfam" id="PF26200">
    <property type="entry name" value="Rcat_RNF216"/>
    <property type="match status" value="1"/>
</dbReference>
<comment type="pathway">
    <text evidence="1">Protein modification; protein ubiquitination.</text>
</comment>
<dbReference type="InterPro" id="IPR051628">
    <property type="entry name" value="LUBAC_E3_Ligases"/>
</dbReference>
<evidence type="ECO:0000256" key="3">
    <source>
        <dbReference type="ARBA" id="ARBA00022723"/>
    </source>
</evidence>
<feature type="region of interest" description="Disordered" evidence="8">
    <location>
        <begin position="1"/>
        <end position="52"/>
    </location>
</feature>
<dbReference type="PANTHER" id="PTHR22770">
    <property type="entry name" value="UBIQUITIN CONJUGATING ENZYME 7 INTERACTING PROTEIN-RELATED"/>
    <property type="match status" value="1"/>
</dbReference>
<keyword evidence="6" id="KW-0833">Ubl conjugation pathway</keyword>
<evidence type="ECO:0000313" key="10">
    <source>
        <dbReference type="Proteomes" id="UP001652625"/>
    </source>
</evidence>
<keyword evidence="2" id="KW-0808">Transferase</keyword>
<feature type="compositionally biased region" description="Polar residues" evidence="8">
    <location>
        <begin position="1"/>
        <end position="32"/>
    </location>
</feature>
<dbReference type="Proteomes" id="UP001652625">
    <property type="component" value="Chromosome 14"/>
</dbReference>
<evidence type="ECO:0000313" key="11">
    <source>
        <dbReference type="RefSeq" id="XP_065673296.1"/>
    </source>
</evidence>
<evidence type="ECO:0000256" key="7">
    <source>
        <dbReference type="ARBA" id="ARBA00022833"/>
    </source>
</evidence>